<organism evidence="4 5">
    <name type="scientific">Candidatus Merdicola faecigallinarum</name>
    <dbReference type="NCBI Taxonomy" id="2840862"/>
    <lineage>
        <taxon>Bacteria</taxon>
        <taxon>Bacillati</taxon>
        <taxon>Bacillota</taxon>
        <taxon>Clostridia</taxon>
        <taxon>Candidatus Merdicola</taxon>
    </lineage>
</organism>
<dbReference type="CDD" id="cd00338">
    <property type="entry name" value="Ser_Recombinase"/>
    <property type="match status" value="1"/>
</dbReference>
<reference evidence="4" key="1">
    <citation type="submission" date="2020-10" db="EMBL/GenBank/DDBJ databases">
        <authorList>
            <person name="Gilroy R."/>
        </authorList>
    </citation>
    <scope>NUCLEOTIDE SEQUENCE</scope>
    <source>
        <strain evidence="4">CHK195-15760</strain>
    </source>
</reference>
<feature type="domain" description="Resolvase/invertase-type recombinase catalytic" evidence="2">
    <location>
        <begin position="22"/>
        <end position="170"/>
    </location>
</feature>
<dbReference type="AlphaFoldDB" id="A0A9D1M0L3"/>
<dbReference type="Proteomes" id="UP000824093">
    <property type="component" value="Unassembled WGS sequence"/>
</dbReference>
<dbReference type="PROSITE" id="PS51737">
    <property type="entry name" value="RECOMBINASE_DNA_BIND"/>
    <property type="match status" value="1"/>
</dbReference>
<keyword evidence="1" id="KW-0175">Coiled coil</keyword>
<dbReference type="Gene3D" id="3.90.1750.20">
    <property type="entry name" value="Putative Large Serine Recombinase, Chain B, Domain 2"/>
    <property type="match status" value="1"/>
</dbReference>
<dbReference type="Pfam" id="PF07508">
    <property type="entry name" value="Recombinase"/>
    <property type="match status" value="1"/>
</dbReference>
<reference evidence="4" key="2">
    <citation type="journal article" date="2021" name="PeerJ">
        <title>Extensive microbial diversity within the chicken gut microbiome revealed by metagenomics and culture.</title>
        <authorList>
            <person name="Gilroy R."/>
            <person name="Ravi A."/>
            <person name="Getino M."/>
            <person name="Pursley I."/>
            <person name="Horton D.L."/>
            <person name="Alikhan N.F."/>
            <person name="Baker D."/>
            <person name="Gharbi K."/>
            <person name="Hall N."/>
            <person name="Watson M."/>
            <person name="Adriaenssens E.M."/>
            <person name="Foster-Nyarko E."/>
            <person name="Jarju S."/>
            <person name="Secka A."/>
            <person name="Antonio M."/>
            <person name="Oren A."/>
            <person name="Chaudhuri R.R."/>
            <person name="La Ragione R."/>
            <person name="Hildebrand F."/>
            <person name="Pallen M.J."/>
        </authorList>
    </citation>
    <scope>NUCLEOTIDE SEQUENCE</scope>
    <source>
        <strain evidence="4">CHK195-15760</strain>
    </source>
</reference>
<dbReference type="PANTHER" id="PTHR30461">
    <property type="entry name" value="DNA-INVERTASE FROM LAMBDOID PROPHAGE"/>
    <property type="match status" value="1"/>
</dbReference>
<dbReference type="PANTHER" id="PTHR30461:SF23">
    <property type="entry name" value="DNA RECOMBINASE-RELATED"/>
    <property type="match status" value="1"/>
</dbReference>
<evidence type="ECO:0000259" key="2">
    <source>
        <dbReference type="PROSITE" id="PS51736"/>
    </source>
</evidence>
<protein>
    <submittedName>
        <fullName evidence="4">Recombinase family protein</fullName>
    </submittedName>
</protein>
<dbReference type="GO" id="GO:0000150">
    <property type="term" value="F:DNA strand exchange activity"/>
    <property type="evidence" value="ECO:0007669"/>
    <property type="project" value="InterPro"/>
</dbReference>
<evidence type="ECO:0000313" key="4">
    <source>
        <dbReference type="EMBL" id="HIU51378.1"/>
    </source>
</evidence>
<accession>A0A9D1M0L3</accession>
<dbReference type="Pfam" id="PF00239">
    <property type="entry name" value="Resolvase"/>
    <property type="match status" value="1"/>
</dbReference>
<dbReference type="InterPro" id="IPR038109">
    <property type="entry name" value="DNA_bind_recomb_sf"/>
</dbReference>
<dbReference type="Gene3D" id="3.40.50.1390">
    <property type="entry name" value="Resolvase, N-terminal catalytic domain"/>
    <property type="match status" value="1"/>
</dbReference>
<gene>
    <name evidence="4" type="ORF">IAB70_01945</name>
</gene>
<evidence type="ECO:0000313" key="5">
    <source>
        <dbReference type="Proteomes" id="UP000824093"/>
    </source>
</evidence>
<dbReference type="InterPro" id="IPR036162">
    <property type="entry name" value="Resolvase-like_N_sf"/>
</dbReference>
<feature type="domain" description="Recombinase" evidence="3">
    <location>
        <begin position="178"/>
        <end position="305"/>
    </location>
</feature>
<sequence length="544" mass="64235">MTIYQIKQELLAGKTIFDLPLKVTYYARVSTEKEEQMNSLENQVSFFEEYIRKNQNWIFISGYVDEGISGITSLKRENFMKMIEDSKQKKFDLIIAKEVSRFSRDTIDSLFYTRKLLEYDVCVYFLSDNIITASNDGELRLTIMSSMAQDEVRKISERTKFGFKRAIDKGTVLGTNNIWGYKKAKGKLIIDEEEASIIRKIFATYANDNKIGLKKLSMELAKQGYYNHNGNRFHQNTLKKIIQNPKYKGYYTGGLSTVVDYRTKKRNFNDKKQWKVFKDYEKVPPIISEDLWEKANKKLMSRGKNAPTYQRHQTRYPLSGKLYCEKHKCSFVRKVRHYKNKPDIVYWYCSNFHKTGKRDCMLACFKETDLYNLLLYLFKRYETYEAEICNELMNLYIEISNQENNIVQEMKCKNEIQMLKNKKDKLLDLTLDGILNEEELKIKKISIEKEIFTLETKLKELEGKKSKQEKEKDAYKKLRENIGKELIISKNNIEDYIDELIDKIMIQENTMNDKAESKIELKISVIGGGYQIISFIPEEKKQND</sequence>
<dbReference type="GO" id="GO:0003677">
    <property type="term" value="F:DNA binding"/>
    <property type="evidence" value="ECO:0007669"/>
    <property type="project" value="InterPro"/>
</dbReference>
<name>A0A9D1M0L3_9FIRM</name>
<dbReference type="PROSITE" id="PS51736">
    <property type="entry name" value="RECOMBINASES_3"/>
    <property type="match status" value="1"/>
</dbReference>
<evidence type="ECO:0000259" key="3">
    <source>
        <dbReference type="PROSITE" id="PS51737"/>
    </source>
</evidence>
<dbReference type="SUPFAM" id="SSF53041">
    <property type="entry name" value="Resolvase-like"/>
    <property type="match status" value="1"/>
</dbReference>
<proteinExistence type="predicted"/>
<evidence type="ECO:0000256" key="1">
    <source>
        <dbReference type="SAM" id="Coils"/>
    </source>
</evidence>
<dbReference type="EMBL" id="DVNH01000016">
    <property type="protein sequence ID" value="HIU51378.1"/>
    <property type="molecule type" value="Genomic_DNA"/>
</dbReference>
<feature type="coiled-coil region" evidence="1">
    <location>
        <begin position="444"/>
        <end position="481"/>
    </location>
</feature>
<dbReference type="InterPro" id="IPR050639">
    <property type="entry name" value="SSR_resolvase"/>
</dbReference>
<comment type="caution">
    <text evidence="4">The sequence shown here is derived from an EMBL/GenBank/DDBJ whole genome shotgun (WGS) entry which is preliminary data.</text>
</comment>
<dbReference type="InterPro" id="IPR006119">
    <property type="entry name" value="Resolv_N"/>
</dbReference>
<dbReference type="SMART" id="SM00857">
    <property type="entry name" value="Resolvase"/>
    <property type="match status" value="1"/>
</dbReference>
<dbReference type="InterPro" id="IPR011109">
    <property type="entry name" value="DNA_bind_recombinase_dom"/>
</dbReference>